<dbReference type="EMBL" id="LR797252">
    <property type="protein sequence ID" value="CAB4196580.1"/>
    <property type="molecule type" value="Genomic_DNA"/>
</dbReference>
<proteinExistence type="predicted"/>
<sequence length="111" mass="12684">MDNELLEQEELIKKAEADKKARAIKKAAEDKKKKLAEPPPKFYYDIKVECMLPATLTYRVLAETPEKAIDLIKGQSPTSVKHRLIGRKEIKLMVYKAGCSMIMFVKNLFGK</sequence>
<gene>
    <name evidence="1" type="ORF">UFOVP1290_100</name>
</gene>
<organism evidence="1">
    <name type="scientific">uncultured Caudovirales phage</name>
    <dbReference type="NCBI Taxonomy" id="2100421"/>
    <lineage>
        <taxon>Viruses</taxon>
        <taxon>Duplodnaviria</taxon>
        <taxon>Heunggongvirae</taxon>
        <taxon>Uroviricota</taxon>
        <taxon>Caudoviricetes</taxon>
        <taxon>Peduoviridae</taxon>
        <taxon>Maltschvirus</taxon>
        <taxon>Maltschvirus maltsch</taxon>
    </lineage>
</organism>
<reference evidence="1" key="1">
    <citation type="submission" date="2020-05" db="EMBL/GenBank/DDBJ databases">
        <authorList>
            <person name="Chiriac C."/>
            <person name="Salcher M."/>
            <person name="Ghai R."/>
            <person name="Kavagutti S V."/>
        </authorList>
    </citation>
    <scope>NUCLEOTIDE SEQUENCE</scope>
</reference>
<evidence type="ECO:0000313" key="1">
    <source>
        <dbReference type="EMBL" id="CAB4196580.1"/>
    </source>
</evidence>
<accession>A0A6J5RG96</accession>
<protein>
    <submittedName>
        <fullName evidence="1">Uncharacterized protein</fullName>
    </submittedName>
</protein>
<name>A0A6J5RG96_9CAUD</name>